<name>A0A430FQX1_9BIFI</name>
<comment type="caution">
    <text evidence="2">The sequence shown here is derived from an EMBL/GenBank/DDBJ whole genome shotgun (WGS) entry which is preliminary data.</text>
</comment>
<dbReference type="NCBIfam" id="TIGR02167">
    <property type="entry name" value="Liste_lipo_26"/>
    <property type="match status" value="3"/>
</dbReference>
<feature type="signal peptide" evidence="1">
    <location>
        <begin position="1"/>
        <end position="21"/>
    </location>
</feature>
<accession>A0A430FQX1</accession>
<feature type="chain" id="PRO_5038665418" evidence="1">
    <location>
        <begin position="22"/>
        <end position="389"/>
    </location>
</feature>
<gene>
    <name evidence="2" type="ORF">D2E26_1291</name>
</gene>
<proteinExistence type="predicted"/>
<dbReference type="OrthoDB" id="9760084at2"/>
<dbReference type="Gene3D" id="3.80.10.10">
    <property type="entry name" value="Ribonuclease Inhibitor"/>
    <property type="match status" value="1"/>
</dbReference>
<dbReference type="Pfam" id="PF03382">
    <property type="entry name" value="DUF285"/>
    <property type="match status" value="1"/>
</dbReference>
<protein>
    <submittedName>
        <fullName evidence="2">Peptidase</fullName>
    </submittedName>
</protein>
<organism evidence="2 3">
    <name type="scientific">Bifidobacterium dolichotidis</name>
    <dbReference type="NCBI Taxonomy" id="2306976"/>
    <lineage>
        <taxon>Bacteria</taxon>
        <taxon>Bacillati</taxon>
        <taxon>Actinomycetota</taxon>
        <taxon>Actinomycetes</taxon>
        <taxon>Bifidobacteriales</taxon>
        <taxon>Bifidobacteriaceae</taxon>
        <taxon>Bifidobacterium</taxon>
    </lineage>
</organism>
<reference evidence="2 3" key="1">
    <citation type="submission" date="2018-09" db="EMBL/GenBank/DDBJ databases">
        <title>Characterization of the phylogenetic diversity of five novel species belonging to the genus Bifidobacterium.</title>
        <authorList>
            <person name="Lugli G.A."/>
            <person name="Duranti S."/>
            <person name="Milani C."/>
        </authorList>
    </citation>
    <scope>NUCLEOTIDE SEQUENCE [LARGE SCALE GENOMIC DNA]</scope>
    <source>
        <strain evidence="2 3">2036B</strain>
    </source>
</reference>
<evidence type="ECO:0000313" key="3">
    <source>
        <dbReference type="Proteomes" id="UP000287609"/>
    </source>
</evidence>
<dbReference type="InterPro" id="IPR011889">
    <property type="entry name" value="Liste_lipo_26"/>
</dbReference>
<evidence type="ECO:0000256" key="1">
    <source>
        <dbReference type="SAM" id="SignalP"/>
    </source>
</evidence>
<keyword evidence="1" id="KW-0732">Signal</keyword>
<keyword evidence="3" id="KW-1185">Reference proteome</keyword>
<dbReference type="InterPro" id="IPR032675">
    <property type="entry name" value="LRR_dom_sf"/>
</dbReference>
<evidence type="ECO:0000313" key="2">
    <source>
        <dbReference type="EMBL" id="RSX55237.1"/>
    </source>
</evidence>
<dbReference type="AlphaFoldDB" id="A0A430FQX1"/>
<dbReference type="InterPro" id="IPR005046">
    <property type="entry name" value="DUF285"/>
</dbReference>
<dbReference type="EMBL" id="QXGM01000002">
    <property type="protein sequence ID" value="RSX55237.1"/>
    <property type="molecule type" value="Genomic_DNA"/>
</dbReference>
<dbReference type="Proteomes" id="UP000287609">
    <property type="component" value="Unassembled WGS sequence"/>
</dbReference>
<sequence length="389" mass="42752">MSSFRFRLAVASISAALLASAYTVATATDADHAALISAASPVVYTTSQVSESPSSEALAQEILEHEAAHKNSEANALHQDSPATALNTEELPVSGTWGECKWEITEDGELRIHPGKAADTESINTVPWAQYAHDITKITAEEDVNTSAVTHMDYLFYNCANLEAIDGLDYWDTSHVTSMRRMFSGDSVLPTIALCQLLSWDTSSVTDMTSMFSYCYKLDSLHALADWDTSQVRSMIGMFAACTGLSNTDALQDWDVSSVVTFSTMFMKSGIQHASLGSWQLTSAKDLDFMFHSCEQLQTLDVSSWDTSHVRSAIVMFSATPSLNSIRLGSHWFMSEALRRGSAAPNHDPLSIWKNEEEASQPLTWQDLGKSWETTFDAGTYTRVDTQIT</sequence>